<dbReference type="Proteomes" id="UP001146793">
    <property type="component" value="Unassembled WGS sequence"/>
</dbReference>
<protein>
    <recommendedName>
        <fullName evidence="3">PAS domain-containing protein</fullName>
    </recommendedName>
</protein>
<name>A0AAV8A5F5_9EUKA</name>
<dbReference type="EMBL" id="JANTQA010000015">
    <property type="protein sequence ID" value="KAJ3448241.1"/>
    <property type="molecule type" value="Genomic_DNA"/>
</dbReference>
<accession>A0AAV8A5F5</accession>
<dbReference type="InterPro" id="IPR035965">
    <property type="entry name" value="PAS-like_dom_sf"/>
</dbReference>
<evidence type="ECO:0008006" key="3">
    <source>
        <dbReference type="Google" id="ProtNLM"/>
    </source>
</evidence>
<dbReference type="Gene3D" id="3.30.450.20">
    <property type="entry name" value="PAS domain"/>
    <property type="match status" value="1"/>
</dbReference>
<gene>
    <name evidence="1" type="ORF">M0812_00719</name>
</gene>
<comment type="caution">
    <text evidence="1">The sequence shown here is derived from an EMBL/GenBank/DDBJ whole genome shotgun (WGS) entry which is preliminary data.</text>
</comment>
<dbReference type="InterPro" id="IPR000014">
    <property type="entry name" value="PAS"/>
</dbReference>
<evidence type="ECO:0000313" key="2">
    <source>
        <dbReference type="Proteomes" id="UP001146793"/>
    </source>
</evidence>
<sequence length="230" mass="26655">MGQSSSIETQEKFDTLAKKDLGLYQKIINSMDEFVAVVGSTGRILSINDKALKFFGFDETNKKKLTKKKGYKFLFKKYPNLKNSYQPHLGISSKFALIKIIQRLISSKKEEFLWCVPFKNMEEKWIKFEAIPMRYANEIAIQLVGKNTQNPLNGEERSTCCKRFLEIERQTSKCLNEKVPLTDTISSSTEYRSKKIFECAENTKKAKYNLFCSLQDSPNKNIRTSRVSFF</sequence>
<evidence type="ECO:0000313" key="1">
    <source>
        <dbReference type="EMBL" id="KAJ3448241.1"/>
    </source>
</evidence>
<dbReference type="AlphaFoldDB" id="A0AAV8A5F5"/>
<dbReference type="SUPFAM" id="SSF55785">
    <property type="entry name" value="PYP-like sensor domain (PAS domain)"/>
    <property type="match status" value="1"/>
</dbReference>
<proteinExistence type="predicted"/>
<organism evidence="1 2">
    <name type="scientific">Anaeramoeba flamelloides</name>
    <dbReference type="NCBI Taxonomy" id="1746091"/>
    <lineage>
        <taxon>Eukaryota</taxon>
        <taxon>Metamonada</taxon>
        <taxon>Anaeramoebidae</taxon>
        <taxon>Anaeramoeba</taxon>
    </lineage>
</organism>
<reference evidence="1" key="1">
    <citation type="submission" date="2022-08" db="EMBL/GenBank/DDBJ databases">
        <title>Novel sulphate-reducing endosymbionts in the free-living metamonad Anaeramoeba.</title>
        <authorList>
            <person name="Jerlstrom-Hultqvist J."/>
            <person name="Cepicka I."/>
            <person name="Gallot-Lavallee L."/>
            <person name="Salas-Leiva D."/>
            <person name="Curtis B.A."/>
            <person name="Zahonova K."/>
            <person name="Pipaliya S."/>
            <person name="Dacks J."/>
            <person name="Roger A.J."/>
        </authorList>
    </citation>
    <scope>NUCLEOTIDE SEQUENCE</scope>
    <source>
        <strain evidence="1">Busselton2</strain>
    </source>
</reference>
<dbReference type="CDD" id="cd00130">
    <property type="entry name" value="PAS"/>
    <property type="match status" value="1"/>
</dbReference>